<dbReference type="Pfam" id="PF07486">
    <property type="entry name" value="Hydrolase_2"/>
    <property type="match status" value="1"/>
</dbReference>
<dbReference type="Gene3D" id="6.20.240.60">
    <property type="match status" value="1"/>
</dbReference>
<reference evidence="3" key="1">
    <citation type="journal article" date="2008" name="Genome Res.">
        <title>The genome of Pelotomaculum thermopropionicum reveals niche-associated evolution in anaerobic microbiota.</title>
        <authorList>
            <person name="Kosaka T."/>
            <person name="Kato S."/>
            <person name="Shimoyama T."/>
            <person name="Ishii S."/>
            <person name="Abe T."/>
            <person name="Watanabe K."/>
        </authorList>
    </citation>
    <scope>NUCLEOTIDE SEQUENCE [LARGE SCALE GENOMIC DNA]</scope>
    <source>
        <strain evidence="3">DSM 13744 / JCM 10971 / SI</strain>
    </source>
</reference>
<keyword evidence="3" id="KW-1185">Reference proteome</keyword>
<dbReference type="InterPro" id="IPR042047">
    <property type="entry name" value="SleB_dom1"/>
</dbReference>
<dbReference type="PROSITE" id="PS51782">
    <property type="entry name" value="LYSM"/>
    <property type="match status" value="1"/>
</dbReference>
<dbReference type="InterPro" id="IPR036779">
    <property type="entry name" value="LysM_dom_sf"/>
</dbReference>
<name>A5D3I5_PELTS</name>
<dbReference type="eggNOG" id="COG3773">
    <property type="taxonomic scope" value="Bacteria"/>
</dbReference>
<sequence>MFVYKSRGCTKYPLDSGKEDRMSKFARKLAIKTAAFVLSAVIAGGSVAAAGECAESLNAQKGRSEPAAALYKVKEGDTLYDIAREHQVSLRDLMKVNNLSGDLIRPGDNLVLPEKIKTAKYLSRGISREELMLLARLIYAEARGEDFEGQVAVGAVILNRLASPHFPKTIPEVIFQRCNRVYQFSPVADGSINLEPDEKAIQAAIAALSGRDPTGGALFFYNPELSKDQWIRTLPVLTRIGNHVFATCS</sequence>
<dbReference type="InterPro" id="IPR011105">
    <property type="entry name" value="Cell_wall_hydrolase_SleB"/>
</dbReference>
<dbReference type="Gene3D" id="3.10.350.10">
    <property type="entry name" value="LysM domain"/>
    <property type="match status" value="1"/>
</dbReference>
<feature type="domain" description="LysM" evidence="1">
    <location>
        <begin position="69"/>
        <end position="112"/>
    </location>
</feature>
<evidence type="ECO:0000313" key="3">
    <source>
        <dbReference type="Proteomes" id="UP000006556"/>
    </source>
</evidence>
<organism evidence="2 3">
    <name type="scientific">Pelotomaculum thermopropionicum (strain DSM 13744 / JCM 10971 / SI)</name>
    <dbReference type="NCBI Taxonomy" id="370438"/>
    <lineage>
        <taxon>Bacteria</taxon>
        <taxon>Bacillati</taxon>
        <taxon>Bacillota</taxon>
        <taxon>Clostridia</taxon>
        <taxon>Eubacteriales</taxon>
        <taxon>Desulfotomaculaceae</taxon>
        <taxon>Pelotomaculum</taxon>
    </lineage>
</organism>
<proteinExistence type="predicted"/>
<dbReference type="InterPro" id="IPR018392">
    <property type="entry name" value="LysM"/>
</dbReference>
<dbReference type="EMBL" id="AP009389">
    <property type="protein sequence ID" value="BAF59192.1"/>
    <property type="molecule type" value="Genomic_DNA"/>
</dbReference>
<dbReference type="Gene3D" id="1.10.10.2520">
    <property type="entry name" value="Cell wall hydrolase SleB, domain 1"/>
    <property type="match status" value="1"/>
</dbReference>
<protein>
    <submittedName>
        <fullName evidence="2">Cell wall hydrolyses</fullName>
    </submittedName>
</protein>
<dbReference type="GO" id="GO:0016787">
    <property type="term" value="F:hydrolase activity"/>
    <property type="evidence" value="ECO:0007669"/>
    <property type="project" value="InterPro"/>
</dbReference>
<dbReference type="eggNOG" id="COG1388">
    <property type="taxonomic scope" value="Bacteria"/>
</dbReference>
<dbReference type="AlphaFoldDB" id="A5D3I5"/>
<dbReference type="SUPFAM" id="SSF54106">
    <property type="entry name" value="LysM domain"/>
    <property type="match status" value="1"/>
</dbReference>
<dbReference type="STRING" id="370438.PTH_1011"/>
<evidence type="ECO:0000259" key="1">
    <source>
        <dbReference type="PROSITE" id="PS51782"/>
    </source>
</evidence>
<dbReference type="HOGENOM" id="CLU_053345_1_2_9"/>
<dbReference type="KEGG" id="pth:PTH_1011"/>
<dbReference type="Proteomes" id="UP000006556">
    <property type="component" value="Chromosome"/>
</dbReference>
<accession>A5D3I5</accession>
<dbReference type="SMART" id="SM00257">
    <property type="entry name" value="LysM"/>
    <property type="match status" value="1"/>
</dbReference>
<evidence type="ECO:0000313" key="2">
    <source>
        <dbReference type="EMBL" id="BAF59192.1"/>
    </source>
</evidence>
<dbReference type="Pfam" id="PF01476">
    <property type="entry name" value="LysM"/>
    <property type="match status" value="1"/>
</dbReference>
<dbReference type="CDD" id="cd00118">
    <property type="entry name" value="LysM"/>
    <property type="match status" value="1"/>
</dbReference>
<gene>
    <name evidence="2" type="primary">SleB</name>
    <name evidence="2" type="ordered locus">PTH_1011</name>
</gene>